<dbReference type="SUPFAM" id="SSF52777">
    <property type="entry name" value="CoA-dependent acyltransferases"/>
    <property type="match status" value="1"/>
</dbReference>
<accession>A0A5J9SPB2</accession>
<evidence type="ECO:0000313" key="3">
    <source>
        <dbReference type="EMBL" id="TVU00826.1"/>
    </source>
</evidence>
<evidence type="ECO:0000256" key="1">
    <source>
        <dbReference type="ARBA" id="ARBA00022679"/>
    </source>
</evidence>
<dbReference type="Gene3D" id="3.30.559.10">
    <property type="entry name" value="Chloramphenicol acetyltransferase-like domain"/>
    <property type="match status" value="1"/>
</dbReference>
<keyword evidence="1" id="KW-0808">Transferase</keyword>
<dbReference type="Proteomes" id="UP000324897">
    <property type="component" value="Unassembled WGS sequence"/>
</dbReference>
<dbReference type="EMBL" id="RWGY01000541">
    <property type="protein sequence ID" value="TVU00826.1"/>
    <property type="molecule type" value="Genomic_DNA"/>
</dbReference>
<name>A0A5J9SPB2_9POAL</name>
<evidence type="ECO:0000256" key="2">
    <source>
        <dbReference type="ARBA" id="ARBA00023315"/>
    </source>
</evidence>
<feature type="non-terminal residue" evidence="3">
    <location>
        <position position="1"/>
    </location>
</feature>
<dbReference type="InterPro" id="IPR023213">
    <property type="entry name" value="CAT-like_dom_sf"/>
</dbReference>
<gene>
    <name evidence="3" type="ORF">EJB05_53744</name>
</gene>
<evidence type="ECO:0000313" key="4">
    <source>
        <dbReference type="Proteomes" id="UP000324897"/>
    </source>
</evidence>
<keyword evidence="2" id="KW-0012">Acyltransferase</keyword>
<sequence>DRYELHYRPGDGVTFTVAEYEGGKELDELAADDAREVAAIAPFLPPLPAGGAVLALQATLLSGRRRGLALGVALHHAACDGATSTHFLHTWASICTGAPPPQSPIIDRSLFPDPRGLYDFTDAGRKIGGRRKSWAR</sequence>
<protein>
    <recommendedName>
        <fullName evidence="5">Phenolic glucoside malonyltransferase 2</fullName>
    </recommendedName>
</protein>
<evidence type="ECO:0008006" key="5">
    <source>
        <dbReference type="Google" id="ProtNLM"/>
    </source>
</evidence>
<dbReference type="Gramene" id="TVU00826">
    <property type="protein sequence ID" value="TVU00826"/>
    <property type="gene ID" value="EJB05_53744"/>
</dbReference>
<reference evidence="3 4" key="1">
    <citation type="journal article" date="2019" name="Sci. Rep.">
        <title>A high-quality genome of Eragrostis curvula grass provides insights into Poaceae evolution and supports new strategies to enhance forage quality.</title>
        <authorList>
            <person name="Carballo J."/>
            <person name="Santos B.A.C.M."/>
            <person name="Zappacosta D."/>
            <person name="Garbus I."/>
            <person name="Selva J.P."/>
            <person name="Gallo C.A."/>
            <person name="Diaz A."/>
            <person name="Albertini E."/>
            <person name="Caccamo M."/>
            <person name="Echenique V."/>
        </authorList>
    </citation>
    <scope>NUCLEOTIDE SEQUENCE [LARGE SCALE GENOMIC DNA]</scope>
    <source>
        <strain evidence="4">cv. Victoria</strain>
        <tissue evidence="3">Leaf</tissue>
    </source>
</reference>
<keyword evidence="4" id="KW-1185">Reference proteome</keyword>
<dbReference type="AlphaFoldDB" id="A0A5J9SPB2"/>
<dbReference type="Pfam" id="PF02458">
    <property type="entry name" value="Transferase"/>
    <property type="match status" value="1"/>
</dbReference>
<dbReference type="OrthoDB" id="1862401at2759"/>
<dbReference type="GO" id="GO:0016747">
    <property type="term" value="F:acyltransferase activity, transferring groups other than amino-acyl groups"/>
    <property type="evidence" value="ECO:0007669"/>
    <property type="project" value="UniProtKB-ARBA"/>
</dbReference>
<proteinExistence type="predicted"/>
<dbReference type="InterPro" id="IPR051504">
    <property type="entry name" value="Plant_metabolite_acyltrans"/>
</dbReference>
<organism evidence="3 4">
    <name type="scientific">Eragrostis curvula</name>
    <name type="common">weeping love grass</name>
    <dbReference type="NCBI Taxonomy" id="38414"/>
    <lineage>
        <taxon>Eukaryota</taxon>
        <taxon>Viridiplantae</taxon>
        <taxon>Streptophyta</taxon>
        <taxon>Embryophyta</taxon>
        <taxon>Tracheophyta</taxon>
        <taxon>Spermatophyta</taxon>
        <taxon>Magnoliopsida</taxon>
        <taxon>Liliopsida</taxon>
        <taxon>Poales</taxon>
        <taxon>Poaceae</taxon>
        <taxon>PACMAD clade</taxon>
        <taxon>Chloridoideae</taxon>
        <taxon>Eragrostideae</taxon>
        <taxon>Eragrostidinae</taxon>
        <taxon>Eragrostis</taxon>
    </lineage>
</organism>
<comment type="caution">
    <text evidence="3">The sequence shown here is derived from an EMBL/GenBank/DDBJ whole genome shotgun (WGS) entry which is preliminary data.</text>
</comment>
<dbReference type="PANTHER" id="PTHR31625">
    <property type="match status" value="1"/>
</dbReference>